<sequence>MIYIAIYSMYGIHHCVFIRILFFIVHSSRNVIYSVYLLLILLWFGVLLLTLSWCKADAIEIGLCFPKTKSLTIFRESKVFIIILLKWKFLILFNYQICMLCYLVYAILSKFHIPKFCFVRFGIRVTIAFPKKQFTPEYHW</sequence>
<keyword evidence="1" id="KW-0812">Transmembrane</keyword>
<feature type="transmembrane region" description="Helical" evidence="1">
    <location>
        <begin position="7"/>
        <end position="25"/>
    </location>
</feature>
<evidence type="ECO:0000313" key="2">
    <source>
        <dbReference type="EMBL" id="CAD0205558.1"/>
    </source>
</evidence>
<evidence type="ECO:0000313" key="3">
    <source>
        <dbReference type="Proteomes" id="UP001154114"/>
    </source>
</evidence>
<dbReference type="EMBL" id="LR824027">
    <property type="protein sequence ID" value="CAD0205558.1"/>
    <property type="molecule type" value="Genomic_DNA"/>
</dbReference>
<feature type="transmembrane region" description="Helical" evidence="1">
    <location>
        <begin position="79"/>
        <end position="108"/>
    </location>
</feature>
<feature type="transmembrane region" description="Helical" evidence="1">
    <location>
        <begin position="31"/>
        <end position="51"/>
    </location>
</feature>
<dbReference type="Proteomes" id="UP001154114">
    <property type="component" value="Chromosome 24"/>
</dbReference>
<dbReference type="AlphaFoldDB" id="A0A9N8Q1N4"/>
<name>A0A9N8Q1N4_CHRIL</name>
<proteinExistence type="predicted"/>
<evidence type="ECO:0000256" key="1">
    <source>
        <dbReference type="SAM" id="Phobius"/>
    </source>
</evidence>
<keyword evidence="3" id="KW-1185">Reference proteome</keyword>
<organism evidence="2 3">
    <name type="scientific">Chrysodeixis includens</name>
    <name type="common">Soybean looper</name>
    <name type="synonym">Pseudoplusia includens</name>
    <dbReference type="NCBI Taxonomy" id="689277"/>
    <lineage>
        <taxon>Eukaryota</taxon>
        <taxon>Metazoa</taxon>
        <taxon>Ecdysozoa</taxon>
        <taxon>Arthropoda</taxon>
        <taxon>Hexapoda</taxon>
        <taxon>Insecta</taxon>
        <taxon>Pterygota</taxon>
        <taxon>Neoptera</taxon>
        <taxon>Endopterygota</taxon>
        <taxon>Lepidoptera</taxon>
        <taxon>Glossata</taxon>
        <taxon>Ditrysia</taxon>
        <taxon>Noctuoidea</taxon>
        <taxon>Noctuidae</taxon>
        <taxon>Plusiinae</taxon>
        <taxon>Chrysodeixis</taxon>
    </lineage>
</organism>
<reference evidence="2" key="1">
    <citation type="submission" date="2021-12" db="EMBL/GenBank/DDBJ databases">
        <authorList>
            <person name="King R."/>
        </authorList>
    </citation>
    <scope>NUCLEOTIDE SEQUENCE</scope>
</reference>
<gene>
    <name evidence="2" type="ORF">CINC_LOCUS7857</name>
</gene>
<protein>
    <submittedName>
        <fullName evidence="2">Uncharacterized protein</fullName>
    </submittedName>
</protein>
<keyword evidence="1" id="KW-0472">Membrane</keyword>
<accession>A0A9N8Q1N4</accession>
<keyword evidence="1" id="KW-1133">Transmembrane helix</keyword>